<dbReference type="InterPro" id="IPR014800">
    <property type="entry name" value="ASD1_dom"/>
</dbReference>
<dbReference type="PROSITE" id="PS51306">
    <property type="entry name" value="ASD1"/>
    <property type="match status" value="1"/>
</dbReference>
<accession>A0A2G9QDY4</accession>
<protein>
    <recommendedName>
        <fullName evidence="3">ASD1 domain-containing protein</fullName>
    </recommendedName>
</protein>
<evidence type="ECO:0000256" key="1">
    <source>
        <dbReference type="PROSITE-ProRule" id="PRU00637"/>
    </source>
</evidence>
<dbReference type="EMBL" id="KZ012329">
    <property type="protein sequence ID" value="PIO13810.1"/>
    <property type="molecule type" value="Genomic_DNA"/>
</dbReference>
<feature type="region of interest" description="Disordered" evidence="2">
    <location>
        <begin position="637"/>
        <end position="670"/>
    </location>
</feature>
<dbReference type="OrthoDB" id="10063560at2759"/>
<feature type="region of interest" description="Disordered" evidence="2">
    <location>
        <begin position="541"/>
        <end position="594"/>
    </location>
</feature>
<reference evidence="5" key="1">
    <citation type="journal article" date="2017" name="Nat. Commun.">
        <title>The North American bullfrog draft genome provides insight into hormonal regulation of long noncoding RNA.</title>
        <authorList>
            <person name="Hammond S.A."/>
            <person name="Warren R.L."/>
            <person name="Vandervalk B.P."/>
            <person name="Kucuk E."/>
            <person name="Khan H."/>
            <person name="Gibb E.A."/>
            <person name="Pandoh P."/>
            <person name="Kirk H."/>
            <person name="Zhao Y."/>
            <person name="Jones M."/>
            <person name="Mungall A.J."/>
            <person name="Coope R."/>
            <person name="Pleasance S."/>
            <person name="Moore R.A."/>
            <person name="Holt R.A."/>
            <person name="Round J.M."/>
            <person name="Ohora S."/>
            <person name="Walle B.V."/>
            <person name="Veldhoen N."/>
            <person name="Helbing C.C."/>
            <person name="Birol I."/>
        </authorList>
    </citation>
    <scope>NUCLEOTIDE SEQUENCE [LARGE SCALE GENOMIC DNA]</scope>
</reference>
<evidence type="ECO:0000256" key="2">
    <source>
        <dbReference type="SAM" id="MobiDB-lite"/>
    </source>
</evidence>
<dbReference type="GO" id="GO:0051015">
    <property type="term" value="F:actin filament binding"/>
    <property type="evidence" value="ECO:0007669"/>
    <property type="project" value="InterPro"/>
</dbReference>
<evidence type="ECO:0000313" key="5">
    <source>
        <dbReference type="Proteomes" id="UP000228934"/>
    </source>
</evidence>
<feature type="region of interest" description="Disordered" evidence="2">
    <location>
        <begin position="703"/>
        <end position="760"/>
    </location>
</feature>
<dbReference type="PANTHER" id="PTHR15012">
    <property type="entry name" value="APICAL PROTEIN/SHROOM-RELATED"/>
    <property type="match status" value="1"/>
</dbReference>
<dbReference type="Pfam" id="PF08688">
    <property type="entry name" value="ASD1"/>
    <property type="match status" value="1"/>
</dbReference>
<dbReference type="GO" id="GO:0005912">
    <property type="term" value="C:adherens junction"/>
    <property type="evidence" value="ECO:0007669"/>
    <property type="project" value="TreeGrafter"/>
</dbReference>
<dbReference type="PANTHER" id="PTHR15012:SF37">
    <property type="entry name" value="PROTEIN SHROOM1"/>
    <property type="match status" value="1"/>
</dbReference>
<dbReference type="GO" id="GO:0030864">
    <property type="term" value="C:cortical actin cytoskeleton"/>
    <property type="evidence" value="ECO:0007669"/>
    <property type="project" value="TreeGrafter"/>
</dbReference>
<feature type="compositionally biased region" description="Polar residues" evidence="2">
    <location>
        <begin position="546"/>
        <end position="578"/>
    </location>
</feature>
<organism evidence="4 5">
    <name type="scientific">Aquarana catesbeiana</name>
    <name type="common">American bullfrog</name>
    <name type="synonym">Rana catesbeiana</name>
    <dbReference type="NCBI Taxonomy" id="8400"/>
    <lineage>
        <taxon>Eukaryota</taxon>
        <taxon>Metazoa</taxon>
        <taxon>Chordata</taxon>
        <taxon>Craniata</taxon>
        <taxon>Vertebrata</taxon>
        <taxon>Euteleostomi</taxon>
        <taxon>Amphibia</taxon>
        <taxon>Batrachia</taxon>
        <taxon>Anura</taxon>
        <taxon>Neobatrachia</taxon>
        <taxon>Ranoidea</taxon>
        <taxon>Ranidae</taxon>
        <taxon>Aquarana</taxon>
    </lineage>
</organism>
<sequence length="835" mass="94143">MSSFSNAIDEWSTRSTSGISALRHHLISSDFPDRLTPVNAMAAIVDSAYSSFSGSSYVADYQTSFKHDMCHLTTEQISYMDSEYVKAIYNPSVIENNPLQQHLHCEDSKQDASSSSGPEDHFSHKTKRSPTSNNSLCLPEHKISRQQGHGHSPPWVRHSVQNKLSQSCALSGNIEENSQLHLPSSTFLATSEDMMALDEEEQYQLLDQNIKDIEFDNLGKCNIKYKRHHTRTSQAVFSVHSDDLCEQPKAHSLKKDATIKPIPLLSQKQEARPQSSNFCDLPSEKITKASTPMLYHLAGGNSSFAMLNTSKQTKLLDTSEEPNSFQKKCHSQMAEPQQPFHKTKSPSQLDENLRNEFTDCETTGDPTCSYEDSFMLDYREKLKIAQKKVLRETSFKRRDLQMSLPVRLKLNPPKRPSVDHIRSYSLSSPIEDAKFTQPNISADKGHKKDESEKATVLRIGGRKRLTKEQRKLCYSEPEKLDHLGIHNSGLAWNSDESVQNKLGDHYRMKSLDKERTLSSSNISKTELKQIQHNALVEYMERRASRRPSNTHQSNLKKTSGTQSSPEWKSITNETSCNEDSLRYHHRRSTGTSSSYDATVTWNDRYLKMSLLGEQTHSADTLGEKTTYFDRCTLDDSKGYSKESSTSGCREGLKSSKNTQQSDEDLPGYDNEVRADVNDLCESSAVREPPFLPAGDHKAVVVHKHRKSTEFQSMSSIQQEELGPNPSNQVIGTQTASPVGYDEDRQSNGSTKQEMDGSMQEKRDSAIQDLNEVTLKPLAEERCSELVKEIVSKDKSLVDVLKPLPVRTSAIGLMKSLFHVDISVLEKCRNRGLKKD</sequence>
<evidence type="ECO:0000313" key="4">
    <source>
        <dbReference type="EMBL" id="PIO13810.1"/>
    </source>
</evidence>
<feature type="compositionally biased region" description="Polar residues" evidence="2">
    <location>
        <begin position="709"/>
        <end position="736"/>
    </location>
</feature>
<name>A0A2G9QDY4_AQUCT</name>
<feature type="non-terminal residue" evidence="4">
    <location>
        <position position="835"/>
    </location>
</feature>
<dbReference type="GO" id="GO:0043296">
    <property type="term" value="C:apical junction complex"/>
    <property type="evidence" value="ECO:0007669"/>
    <property type="project" value="TreeGrafter"/>
</dbReference>
<dbReference type="Proteomes" id="UP000228934">
    <property type="component" value="Unassembled WGS sequence"/>
</dbReference>
<evidence type="ECO:0000259" key="3">
    <source>
        <dbReference type="PROSITE" id="PS51306"/>
    </source>
</evidence>
<keyword evidence="1" id="KW-0009">Actin-binding</keyword>
<gene>
    <name evidence="4" type="ORF">AB205_0194290</name>
</gene>
<dbReference type="GO" id="GO:0016324">
    <property type="term" value="C:apical plasma membrane"/>
    <property type="evidence" value="ECO:0007669"/>
    <property type="project" value="TreeGrafter"/>
</dbReference>
<dbReference type="InterPro" id="IPR027685">
    <property type="entry name" value="Shroom_fam"/>
</dbReference>
<proteinExistence type="predicted"/>
<feature type="domain" description="ASD1" evidence="3">
    <location>
        <begin position="382"/>
        <end position="484"/>
    </location>
</feature>
<dbReference type="AlphaFoldDB" id="A0A2G9QDY4"/>
<keyword evidence="5" id="KW-1185">Reference proteome</keyword>
<dbReference type="GO" id="GO:0007015">
    <property type="term" value="P:actin filament organization"/>
    <property type="evidence" value="ECO:0007669"/>
    <property type="project" value="TreeGrafter"/>
</dbReference>
<feature type="region of interest" description="Disordered" evidence="2">
    <location>
        <begin position="104"/>
        <end position="137"/>
    </location>
</feature>